<dbReference type="AlphaFoldDB" id="A0A364N9Y5"/>
<evidence type="ECO:0000313" key="4">
    <source>
        <dbReference type="Proteomes" id="UP000249619"/>
    </source>
</evidence>
<feature type="region of interest" description="Disordered" evidence="2">
    <location>
        <begin position="1"/>
        <end position="24"/>
    </location>
</feature>
<feature type="compositionally biased region" description="Polar residues" evidence="2">
    <location>
        <begin position="112"/>
        <end position="121"/>
    </location>
</feature>
<keyword evidence="1" id="KW-0175">Coiled coil</keyword>
<evidence type="ECO:0000256" key="1">
    <source>
        <dbReference type="SAM" id="Coils"/>
    </source>
</evidence>
<dbReference type="PANTHER" id="PTHR42070:SF1">
    <property type="entry name" value="FILAMENT ASSOCIATED PROTEIN, PUTATIVE (AFU_ORTHOLOGUE AFUA_8G06630)-RELATED"/>
    <property type="match status" value="1"/>
</dbReference>
<feature type="compositionally biased region" description="Low complexity" evidence="2">
    <location>
        <begin position="155"/>
        <end position="181"/>
    </location>
</feature>
<feature type="coiled-coil region" evidence="1">
    <location>
        <begin position="31"/>
        <end position="72"/>
    </location>
</feature>
<sequence>MDDIRISQKAQNLARIRDNQRRSRARRKEYLHELEAKLRSYEQSGIEASSEIQNAARKVLEENRRLKAILRKRGVPEPEVVAALGGPPDCQYNHLSAVPRLSAMLERRVNMEKSSATSSPVASRKQDVSVSQHIPSVLPTNAPPQRQAEVSYDDSPSPQSMVSSTSTPPPSSYATTLYTTPMTPPGTEVKLEDATYDYPYNRPYNSSWTYPSDYSYPTDLASYYGRSSYVEANSVIQSMRSGSGSELGTDFGCRPSGQDFYASGAPACNTMNGFPQHSAAM</sequence>
<name>A0A364N9Y5_STELY</name>
<feature type="region of interest" description="Disordered" evidence="2">
    <location>
        <begin position="109"/>
        <end position="185"/>
    </location>
</feature>
<gene>
    <name evidence="3" type="ORF">DDE83_002715</name>
</gene>
<dbReference type="PANTHER" id="PTHR42070">
    <property type="entry name" value="FILAMENT ASSOCIATED PROTEIN, PUTATIVE (AFU_ORTHOLOGUE AFUA_8G06630)-RELATED"/>
    <property type="match status" value="1"/>
</dbReference>
<evidence type="ECO:0008006" key="5">
    <source>
        <dbReference type="Google" id="ProtNLM"/>
    </source>
</evidence>
<dbReference type="STRING" id="183478.A0A364N9Y5"/>
<comment type="caution">
    <text evidence="3">The sequence shown here is derived from an EMBL/GenBank/DDBJ whole genome shotgun (WGS) entry which is preliminary data.</text>
</comment>
<evidence type="ECO:0000313" key="3">
    <source>
        <dbReference type="EMBL" id="RAR13983.1"/>
    </source>
</evidence>
<dbReference type="Proteomes" id="UP000249619">
    <property type="component" value="Unassembled WGS sequence"/>
</dbReference>
<dbReference type="EMBL" id="QGDH01000028">
    <property type="protein sequence ID" value="RAR13983.1"/>
    <property type="molecule type" value="Genomic_DNA"/>
</dbReference>
<protein>
    <recommendedName>
        <fullName evidence="5">BZIP domain-containing protein</fullName>
    </recommendedName>
</protein>
<organism evidence="3 4">
    <name type="scientific">Stemphylium lycopersici</name>
    <name type="common">Tomato gray leaf spot disease fungus</name>
    <name type="synonym">Thyrospora lycopersici</name>
    <dbReference type="NCBI Taxonomy" id="183478"/>
    <lineage>
        <taxon>Eukaryota</taxon>
        <taxon>Fungi</taxon>
        <taxon>Dikarya</taxon>
        <taxon>Ascomycota</taxon>
        <taxon>Pezizomycotina</taxon>
        <taxon>Dothideomycetes</taxon>
        <taxon>Pleosporomycetidae</taxon>
        <taxon>Pleosporales</taxon>
        <taxon>Pleosporineae</taxon>
        <taxon>Pleosporaceae</taxon>
        <taxon>Stemphylium</taxon>
    </lineage>
</organism>
<accession>A0A364N9Y5</accession>
<keyword evidence="4" id="KW-1185">Reference proteome</keyword>
<reference evidence="4" key="1">
    <citation type="submission" date="2018-05" db="EMBL/GenBank/DDBJ databases">
        <title>Draft genome sequence of Stemphylium lycopersici strain CIDEFI 213.</title>
        <authorList>
            <person name="Medina R."/>
            <person name="Franco M.E.E."/>
            <person name="Lucentini C.G."/>
            <person name="Saparrat M.C.N."/>
            <person name="Balatti P.A."/>
        </authorList>
    </citation>
    <scope>NUCLEOTIDE SEQUENCE [LARGE SCALE GENOMIC DNA]</scope>
    <source>
        <strain evidence="4">CIDEFI 213</strain>
    </source>
</reference>
<proteinExistence type="predicted"/>
<evidence type="ECO:0000256" key="2">
    <source>
        <dbReference type="SAM" id="MobiDB-lite"/>
    </source>
</evidence>
<dbReference type="CDD" id="cd14688">
    <property type="entry name" value="bZIP_YAP"/>
    <property type="match status" value="1"/>
</dbReference>